<evidence type="ECO:0000313" key="1">
    <source>
        <dbReference type="EMBL" id="PIO13523.1"/>
    </source>
</evidence>
<name>A0A2G9QEN4_AQUCT</name>
<protein>
    <submittedName>
        <fullName evidence="1">Uncharacterized protein</fullName>
    </submittedName>
</protein>
<dbReference type="EMBL" id="KZ031975">
    <property type="protein sequence ID" value="PIO13523.1"/>
    <property type="molecule type" value="Genomic_DNA"/>
</dbReference>
<gene>
    <name evidence="1" type="ORF">AB205_0148770</name>
</gene>
<sequence length="49" mass="5753">MKPPGPIEMIPMNQQDDDQAMDQFMRMWTSISQETIKTPTNKTVKDLKR</sequence>
<dbReference type="Proteomes" id="UP000228934">
    <property type="component" value="Unassembled WGS sequence"/>
</dbReference>
<reference evidence="2" key="1">
    <citation type="journal article" date="2017" name="Nat. Commun.">
        <title>The North American bullfrog draft genome provides insight into hormonal regulation of long noncoding RNA.</title>
        <authorList>
            <person name="Hammond S.A."/>
            <person name="Warren R.L."/>
            <person name="Vandervalk B.P."/>
            <person name="Kucuk E."/>
            <person name="Khan H."/>
            <person name="Gibb E.A."/>
            <person name="Pandoh P."/>
            <person name="Kirk H."/>
            <person name="Zhao Y."/>
            <person name="Jones M."/>
            <person name="Mungall A.J."/>
            <person name="Coope R."/>
            <person name="Pleasance S."/>
            <person name="Moore R.A."/>
            <person name="Holt R.A."/>
            <person name="Round J.M."/>
            <person name="Ohora S."/>
            <person name="Walle B.V."/>
            <person name="Veldhoen N."/>
            <person name="Helbing C.C."/>
            <person name="Birol I."/>
        </authorList>
    </citation>
    <scope>NUCLEOTIDE SEQUENCE [LARGE SCALE GENOMIC DNA]</scope>
</reference>
<evidence type="ECO:0000313" key="2">
    <source>
        <dbReference type="Proteomes" id="UP000228934"/>
    </source>
</evidence>
<accession>A0A2G9QEN4</accession>
<dbReference type="AlphaFoldDB" id="A0A2G9QEN4"/>
<organism evidence="1 2">
    <name type="scientific">Aquarana catesbeiana</name>
    <name type="common">American bullfrog</name>
    <name type="synonym">Rana catesbeiana</name>
    <dbReference type="NCBI Taxonomy" id="8400"/>
    <lineage>
        <taxon>Eukaryota</taxon>
        <taxon>Metazoa</taxon>
        <taxon>Chordata</taxon>
        <taxon>Craniata</taxon>
        <taxon>Vertebrata</taxon>
        <taxon>Euteleostomi</taxon>
        <taxon>Amphibia</taxon>
        <taxon>Batrachia</taxon>
        <taxon>Anura</taxon>
        <taxon>Neobatrachia</taxon>
        <taxon>Ranoidea</taxon>
        <taxon>Ranidae</taxon>
        <taxon>Aquarana</taxon>
    </lineage>
</organism>
<keyword evidence="2" id="KW-1185">Reference proteome</keyword>
<proteinExistence type="predicted"/>